<evidence type="ECO:0000256" key="6">
    <source>
        <dbReference type="PROSITE-ProRule" id="PRU01091"/>
    </source>
</evidence>
<dbReference type="RefSeq" id="WP_186288181.1">
    <property type="nucleotide sequence ID" value="NZ_JACMSF010000130.1"/>
</dbReference>
<keyword evidence="5" id="KW-0804">Transcription</keyword>
<dbReference type="FunFam" id="1.10.10.10:FF:000018">
    <property type="entry name" value="DNA-binding response regulator ResD"/>
    <property type="match status" value="1"/>
</dbReference>
<dbReference type="GO" id="GO:0005829">
    <property type="term" value="C:cytosol"/>
    <property type="evidence" value="ECO:0007669"/>
    <property type="project" value="TreeGrafter"/>
</dbReference>
<dbReference type="GO" id="GO:0032993">
    <property type="term" value="C:protein-DNA complex"/>
    <property type="evidence" value="ECO:0007669"/>
    <property type="project" value="TreeGrafter"/>
</dbReference>
<dbReference type="InterPro" id="IPR001867">
    <property type="entry name" value="OmpR/PhoB-type_DNA-bd"/>
</dbReference>
<dbReference type="SMART" id="SM00862">
    <property type="entry name" value="Trans_reg_C"/>
    <property type="match status" value="1"/>
</dbReference>
<dbReference type="AlphaFoldDB" id="A0A7X1JCN3"/>
<accession>A0A7X1JCN3</accession>
<dbReference type="EMBL" id="JACMSF010000130">
    <property type="protein sequence ID" value="MBC2908265.1"/>
    <property type="molecule type" value="Genomic_DNA"/>
</dbReference>
<dbReference type="GO" id="GO:0000976">
    <property type="term" value="F:transcription cis-regulatory region binding"/>
    <property type="evidence" value="ECO:0007669"/>
    <property type="project" value="TreeGrafter"/>
</dbReference>
<keyword evidence="9" id="KW-1185">Reference proteome</keyword>
<keyword evidence="1" id="KW-0597">Phosphoprotein</keyword>
<protein>
    <submittedName>
        <fullName evidence="8">Winged helix-turn-helix transcriptional regulator</fullName>
    </submittedName>
</protein>
<gene>
    <name evidence="8" type="ORF">H4N64_43645</name>
</gene>
<proteinExistence type="predicted"/>
<keyword evidence="3" id="KW-0805">Transcription regulation</keyword>
<dbReference type="PROSITE" id="PS51755">
    <property type="entry name" value="OMPR_PHOB"/>
    <property type="match status" value="1"/>
</dbReference>
<dbReference type="PANTHER" id="PTHR48111:SF4">
    <property type="entry name" value="DNA-BINDING DUAL TRANSCRIPTIONAL REGULATOR OMPR"/>
    <property type="match status" value="1"/>
</dbReference>
<dbReference type="InterPro" id="IPR036388">
    <property type="entry name" value="WH-like_DNA-bd_sf"/>
</dbReference>
<keyword evidence="4 6" id="KW-0238">DNA-binding</keyword>
<evidence type="ECO:0000256" key="5">
    <source>
        <dbReference type="ARBA" id="ARBA00023163"/>
    </source>
</evidence>
<name>A0A7X1JCN3_9ACTN</name>
<organism evidence="8 9">
    <name type="scientific">Streptomyces cupreus</name>
    <dbReference type="NCBI Taxonomy" id="2759956"/>
    <lineage>
        <taxon>Bacteria</taxon>
        <taxon>Bacillati</taxon>
        <taxon>Actinomycetota</taxon>
        <taxon>Actinomycetes</taxon>
        <taxon>Kitasatosporales</taxon>
        <taxon>Streptomycetaceae</taxon>
        <taxon>Streptomyces</taxon>
    </lineage>
</organism>
<evidence type="ECO:0000256" key="2">
    <source>
        <dbReference type="ARBA" id="ARBA00023012"/>
    </source>
</evidence>
<dbReference type="PANTHER" id="PTHR48111">
    <property type="entry name" value="REGULATOR OF RPOS"/>
    <property type="match status" value="1"/>
</dbReference>
<dbReference type="SUPFAM" id="SSF46894">
    <property type="entry name" value="C-terminal effector domain of the bipartite response regulators"/>
    <property type="match status" value="1"/>
</dbReference>
<feature type="domain" description="OmpR/PhoB-type" evidence="7">
    <location>
        <begin position="63"/>
        <end position="162"/>
    </location>
</feature>
<dbReference type="InterPro" id="IPR016032">
    <property type="entry name" value="Sig_transdc_resp-reg_C-effctor"/>
</dbReference>
<dbReference type="Proteomes" id="UP000584670">
    <property type="component" value="Unassembled WGS sequence"/>
</dbReference>
<evidence type="ECO:0000256" key="4">
    <source>
        <dbReference type="ARBA" id="ARBA00023125"/>
    </source>
</evidence>
<dbReference type="GO" id="GO:0000156">
    <property type="term" value="F:phosphorelay response regulator activity"/>
    <property type="evidence" value="ECO:0007669"/>
    <property type="project" value="TreeGrafter"/>
</dbReference>
<dbReference type="Pfam" id="PF00486">
    <property type="entry name" value="Trans_reg_C"/>
    <property type="match status" value="1"/>
</dbReference>
<evidence type="ECO:0000259" key="7">
    <source>
        <dbReference type="PROSITE" id="PS51755"/>
    </source>
</evidence>
<evidence type="ECO:0000313" key="8">
    <source>
        <dbReference type="EMBL" id="MBC2908265.1"/>
    </source>
</evidence>
<feature type="DNA-binding region" description="OmpR/PhoB-type" evidence="6">
    <location>
        <begin position="63"/>
        <end position="162"/>
    </location>
</feature>
<dbReference type="CDD" id="cd00383">
    <property type="entry name" value="trans_reg_C"/>
    <property type="match status" value="1"/>
</dbReference>
<dbReference type="Gene3D" id="1.10.10.10">
    <property type="entry name" value="Winged helix-like DNA-binding domain superfamily/Winged helix DNA-binding domain"/>
    <property type="match status" value="1"/>
</dbReference>
<comment type="caution">
    <text evidence="8">The sequence shown here is derived from an EMBL/GenBank/DDBJ whole genome shotgun (WGS) entry which is preliminary data.</text>
</comment>
<evidence type="ECO:0000256" key="1">
    <source>
        <dbReference type="ARBA" id="ARBA00022553"/>
    </source>
</evidence>
<sequence length="176" mass="19573">MTTALPTTPLPDLSDVRHLRLVDDIPQDTAPGSPPLVGYLVLVPEGTDPAELFARAGVQPVATPVRRTADDDIRIDPARHVAEVDGQELDLTYLEFELLAHLVRHPQHVHTRERLMAEIWGYDHVGDGRTVDVHVARLRRKLGKAHRDRIVTVRSVGYKYVPGRQVGSDAALRGRP</sequence>
<reference evidence="8 9" key="1">
    <citation type="submission" date="2020-08" db="EMBL/GenBank/DDBJ databases">
        <title>Streptomyces sp. PSKA01 genome sequencing and assembly.</title>
        <authorList>
            <person name="Mandal S."/>
            <person name="Maiti P.K."/>
            <person name="Das P."/>
        </authorList>
    </citation>
    <scope>NUCLEOTIDE SEQUENCE [LARGE SCALE GENOMIC DNA]</scope>
    <source>
        <strain evidence="8 9">PSKA01</strain>
    </source>
</reference>
<evidence type="ECO:0000256" key="3">
    <source>
        <dbReference type="ARBA" id="ARBA00023015"/>
    </source>
</evidence>
<keyword evidence="2" id="KW-0902">Two-component regulatory system</keyword>
<evidence type="ECO:0000313" key="9">
    <source>
        <dbReference type="Proteomes" id="UP000584670"/>
    </source>
</evidence>
<dbReference type="InterPro" id="IPR039420">
    <property type="entry name" value="WalR-like"/>
</dbReference>
<dbReference type="GO" id="GO:0006355">
    <property type="term" value="P:regulation of DNA-templated transcription"/>
    <property type="evidence" value="ECO:0007669"/>
    <property type="project" value="InterPro"/>
</dbReference>